<dbReference type="AlphaFoldDB" id="A0A8B7Z640"/>
<dbReference type="SMART" id="SM00129">
    <property type="entry name" value="KISc"/>
    <property type="match status" value="1"/>
</dbReference>
<keyword evidence="4" id="KW-0963">Cytoplasm</keyword>
<evidence type="ECO:0000313" key="9">
    <source>
        <dbReference type="Proteomes" id="UP000694845"/>
    </source>
</evidence>
<dbReference type="KEGG" id="aplc:110983675"/>
<evidence type="ECO:0000259" key="8">
    <source>
        <dbReference type="PROSITE" id="PS50067"/>
    </source>
</evidence>
<dbReference type="OrthoDB" id="3176171at2759"/>
<evidence type="ECO:0000313" key="10">
    <source>
        <dbReference type="RefSeq" id="XP_022098806.1"/>
    </source>
</evidence>
<feature type="compositionally biased region" description="Low complexity" evidence="7">
    <location>
        <begin position="1"/>
        <end position="23"/>
    </location>
</feature>
<name>A0A8B7Z640_ACAPL</name>
<dbReference type="InterPro" id="IPR019821">
    <property type="entry name" value="Kinesin_motor_CS"/>
</dbReference>
<feature type="compositionally biased region" description="Low complexity" evidence="7">
    <location>
        <begin position="129"/>
        <end position="143"/>
    </location>
</feature>
<feature type="domain" description="Kinesin motor" evidence="8">
    <location>
        <begin position="578"/>
        <end position="890"/>
    </location>
</feature>
<evidence type="ECO:0000256" key="2">
    <source>
        <dbReference type="ARBA" id="ARBA00022741"/>
    </source>
</evidence>
<dbReference type="PANTHER" id="PTHR47972:SF65">
    <property type="entry name" value="KINESIN-LIKE PROTEIN"/>
    <property type="match status" value="1"/>
</dbReference>
<sequence>MGSGSSSSKSNTPSPASSKTSSARMPEPSSRGTSRGRRQFEEVQFEDPNAARHPAQGQSSNGYAGGLAPQANYGSTHGGGGFPPQAMYGGGNYGAYGGYSGLPQDQWQHAGHVVNTQQRVANTLQSHYQQAQAPPQLTPQPNQDPDEFLSMALQMQELGEDDIVFETFHHNNGRSYTCIKQSGKRHYLDNWDTQEWQTFPSAWVGQGHFTVDGEPIQDHSPATSSRNSNNYAPPTTSRIHDVNDIDVSPGLGGGNSDDRAGTLRHPTRGRLLTYIFEEKRNIHCYFDEDSGMWVKMPVSWEQHSDFIKPLIRQTQEAVPMWKDKYDIIAALRQSNYDPDDAISTYFAIGDTGVMDRPERLTGVNAKLLKEKDEKISVLQDKYTKLQKSHKDIWHHNKKLQSEVDKMKAELEQLREQCSTLEVEAKTASLRLAAMQQERPRTGRPVTARRRAPTPDIETAEPDTDPDSTFDDSPKHAVSPPQPAIVVEPQGPTIDTDLLISVNKAAKELDKSKLTLKKVVTQGFEDLKDLVKAAVAGLSKMKNMDSSTSQELEDLKVLYKKECLQRKLLYNQLQELRGNIRVFCRVRYDSRTECCLGFPDDQEICATNPAGKKMTYTFDKVFTPASKQTEVFDLSLPIITSCVDGYNICIMAYGQTGSGKTYTMMGTKDDPGVNVRSIRELLRVCTEREQVSYTLKVSMLEVYNEALQDLLCENSDKKKLDIKMQGKRLLVQDLTEIEVCEESDITRIMEMGDANRSVAATKMNSTSSRSHLLLILNVEGVDKVSKATSYGSLMLVDLAGSERIAKTGATGQTLVEAAAINKSLTSLGQVFHGLRTSALHVPYRNSKLTHLLQQALGGDAKACLFVNVSPDVSNISETLSTLQFGANAKQVSLGQATRNVSKGGPKK</sequence>
<gene>
    <name evidence="10" type="primary">LOC110983675</name>
</gene>
<evidence type="ECO:0000256" key="1">
    <source>
        <dbReference type="ARBA" id="ARBA00004245"/>
    </source>
</evidence>
<organism evidence="9 10">
    <name type="scientific">Acanthaster planci</name>
    <name type="common">Crown-of-thorns starfish</name>
    <dbReference type="NCBI Taxonomy" id="133434"/>
    <lineage>
        <taxon>Eukaryota</taxon>
        <taxon>Metazoa</taxon>
        <taxon>Echinodermata</taxon>
        <taxon>Eleutherozoa</taxon>
        <taxon>Asterozoa</taxon>
        <taxon>Asteroidea</taxon>
        <taxon>Valvatacea</taxon>
        <taxon>Valvatida</taxon>
        <taxon>Acanthasteridae</taxon>
        <taxon>Acanthaster</taxon>
    </lineage>
</organism>
<dbReference type="SUPFAM" id="SSF52540">
    <property type="entry name" value="P-loop containing nucleoside triphosphate hydrolases"/>
    <property type="match status" value="1"/>
</dbReference>
<comment type="subcellular location">
    <subcellularLocation>
        <location evidence="1">Cytoplasm</location>
        <location evidence="1">Cytoskeleton</location>
    </subcellularLocation>
</comment>
<dbReference type="Gene3D" id="3.40.850.10">
    <property type="entry name" value="Kinesin motor domain"/>
    <property type="match status" value="1"/>
</dbReference>
<keyword evidence="3 5" id="KW-0067">ATP-binding</keyword>
<keyword evidence="5 6" id="KW-0505">Motor protein</keyword>
<dbReference type="GO" id="GO:0005874">
    <property type="term" value="C:microtubule"/>
    <property type="evidence" value="ECO:0007669"/>
    <property type="project" value="UniProtKB-KW"/>
</dbReference>
<evidence type="ECO:0000256" key="5">
    <source>
        <dbReference type="PROSITE-ProRule" id="PRU00283"/>
    </source>
</evidence>
<dbReference type="GO" id="GO:0005524">
    <property type="term" value="F:ATP binding"/>
    <property type="evidence" value="ECO:0007669"/>
    <property type="project" value="UniProtKB-UniRule"/>
</dbReference>
<dbReference type="PROSITE" id="PS50067">
    <property type="entry name" value="KINESIN_MOTOR_2"/>
    <property type="match status" value="1"/>
</dbReference>
<dbReference type="InterPro" id="IPR027640">
    <property type="entry name" value="Kinesin-like_fam"/>
</dbReference>
<feature type="compositionally biased region" description="Acidic residues" evidence="7">
    <location>
        <begin position="457"/>
        <end position="469"/>
    </location>
</feature>
<feature type="region of interest" description="Disordered" evidence="7">
    <location>
        <begin position="1"/>
        <end position="69"/>
    </location>
</feature>
<dbReference type="GO" id="GO:0007018">
    <property type="term" value="P:microtubule-based movement"/>
    <property type="evidence" value="ECO:0007669"/>
    <property type="project" value="InterPro"/>
</dbReference>
<dbReference type="InterPro" id="IPR001752">
    <property type="entry name" value="Kinesin_motor_dom"/>
</dbReference>
<dbReference type="RefSeq" id="XP_022098806.1">
    <property type="nucleotide sequence ID" value="XM_022243114.1"/>
</dbReference>
<dbReference type="PRINTS" id="PR00380">
    <property type="entry name" value="KINESINHEAVY"/>
</dbReference>
<dbReference type="PROSITE" id="PS00411">
    <property type="entry name" value="KINESIN_MOTOR_1"/>
    <property type="match status" value="1"/>
</dbReference>
<dbReference type="GO" id="GO:0003777">
    <property type="term" value="F:microtubule motor activity"/>
    <property type="evidence" value="ECO:0007669"/>
    <property type="project" value="InterPro"/>
</dbReference>
<keyword evidence="6" id="KW-0493">Microtubule</keyword>
<accession>A0A8B7Z640</accession>
<feature type="region of interest" description="Disordered" evidence="7">
    <location>
        <begin position="208"/>
        <end position="263"/>
    </location>
</feature>
<feature type="region of interest" description="Disordered" evidence="7">
    <location>
        <begin position="126"/>
        <end position="146"/>
    </location>
</feature>
<dbReference type="GO" id="GO:0008017">
    <property type="term" value="F:microtubule binding"/>
    <property type="evidence" value="ECO:0007669"/>
    <property type="project" value="InterPro"/>
</dbReference>
<comment type="similarity">
    <text evidence="5 6">Belongs to the TRAFAC class myosin-kinesin ATPase superfamily. Kinesin family.</text>
</comment>
<keyword evidence="4" id="KW-0206">Cytoskeleton</keyword>
<evidence type="ECO:0000256" key="6">
    <source>
        <dbReference type="RuleBase" id="RU000394"/>
    </source>
</evidence>
<dbReference type="InterPro" id="IPR036961">
    <property type="entry name" value="Kinesin_motor_dom_sf"/>
</dbReference>
<dbReference type="InterPro" id="IPR027417">
    <property type="entry name" value="P-loop_NTPase"/>
</dbReference>
<reference evidence="10" key="1">
    <citation type="submission" date="2025-08" db="UniProtKB">
        <authorList>
            <consortium name="RefSeq"/>
        </authorList>
    </citation>
    <scope>IDENTIFICATION</scope>
</reference>
<keyword evidence="9" id="KW-1185">Reference proteome</keyword>
<dbReference type="FunFam" id="3.40.850.10:FF:000168">
    <property type="entry name" value="Kinesin-like protein"/>
    <property type="match status" value="1"/>
</dbReference>
<dbReference type="Pfam" id="PF00225">
    <property type="entry name" value="Kinesin"/>
    <property type="match status" value="1"/>
</dbReference>
<proteinExistence type="inferred from homology"/>
<dbReference type="Proteomes" id="UP000694845">
    <property type="component" value="Unplaced"/>
</dbReference>
<feature type="binding site" evidence="5">
    <location>
        <begin position="653"/>
        <end position="660"/>
    </location>
    <ligand>
        <name>ATP</name>
        <dbReference type="ChEBI" id="CHEBI:30616"/>
    </ligand>
</feature>
<dbReference type="PANTHER" id="PTHR47972">
    <property type="entry name" value="KINESIN-LIKE PROTEIN KLP-3"/>
    <property type="match status" value="1"/>
</dbReference>
<evidence type="ECO:0000256" key="4">
    <source>
        <dbReference type="ARBA" id="ARBA00023212"/>
    </source>
</evidence>
<protein>
    <recommendedName>
        <fullName evidence="6">Kinesin-like protein</fullName>
    </recommendedName>
</protein>
<keyword evidence="2 5" id="KW-0547">Nucleotide-binding</keyword>
<evidence type="ECO:0000256" key="7">
    <source>
        <dbReference type="SAM" id="MobiDB-lite"/>
    </source>
</evidence>
<feature type="compositionally biased region" description="Polar residues" evidence="7">
    <location>
        <begin position="220"/>
        <end position="237"/>
    </location>
</feature>
<dbReference type="OMA" id="YMFEERV"/>
<evidence type="ECO:0000256" key="3">
    <source>
        <dbReference type="ARBA" id="ARBA00022840"/>
    </source>
</evidence>
<feature type="region of interest" description="Disordered" evidence="7">
    <location>
        <begin position="433"/>
        <end position="488"/>
    </location>
</feature>
<dbReference type="GeneID" id="110983675"/>